<dbReference type="InterPro" id="IPR011008">
    <property type="entry name" value="Dimeric_a/b-barrel"/>
</dbReference>
<dbReference type="GO" id="GO:0006355">
    <property type="term" value="P:regulation of DNA-templated transcription"/>
    <property type="evidence" value="ECO:0007669"/>
    <property type="project" value="UniProtKB-ARBA"/>
</dbReference>
<dbReference type="CDD" id="cd00090">
    <property type="entry name" value="HTH_ARSR"/>
    <property type="match status" value="1"/>
</dbReference>
<sequence>MIDNISLQILKILQEKARIPNVEVSRRVGLAPSAVLERIRKMEKQGIIDGYEVRLNPERFDRAQVAFVHVSTEAGYSEQVGAKLSDIQEIQEVHFVSGSDCFLIKVRSEDTASLGQLLQQRIMNIAGVTTTKTETVLSTFKETSRIPLPQSD</sequence>
<evidence type="ECO:0000256" key="2">
    <source>
        <dbReference type="ARBA" id="ARBA00023125"/>
    </source>
</evidence>
<dbReference type="STRING" id="91360.SAMN05660330_03445"/>
<dbReference type="GO" id="GO:0043565">
    <property type="term" value="F:sequence-specific DNA binding"/>
    <property type="evidence" value="ECO:0007669"/>
    <property type="project" value="InterPro"/>
</dbReference>
<dbReference type="InterPro" id="IPR036390">
    <property type="entry name" value="WH_DNA-bd_sf"/>
</dbReference>
<dbReference type="InterPro" id="IPR019887">
    <property type="entry name" value="Tscrpt_reg_AsnC/Lrp_C"/>
</dbReference>
<feature type="domain" description="HTH asnC-type" evidence="4">
    <location>
        <begin position="2"/>
        <end position="77"/>
    </location>
</feature>
<keyword evidence="3" id="KW-0804">Transcription</keyword>
<dbReference type="Proteomes" id="UP000199073">
    <property type="component" value="Unassembled WGS sequence"/>
</dbReference>
<dbReference type="PRINTS" id="PR00033">
    <property type="entry name" value="HTHASNC"/>
</dbReference>
<dbReference type="InterPro" id="IPR011991">
    <property type="entry name" value="ArsR-like_HTH"/>
</dbReference>
<reference evidence="5 6" key="1">
    <citation type="submission" date="2016-10" db="EMBL/GenBank/DDBJ databases">
        <authorList>
            <person name="de Groot N.N."/>
        </authorList>
    </citation>
    <scope>NUCLEOTIDE SEQUENCE [LARGE SCALE GENOMIC DNA]</scope>
    <source>
        <strain evidence="5 6">DSM 12130</strain>
    </source>
</reference>
<evidence type="ECO:0000313" key="5">
    <source>
        <dbReference type="EMBL" id="SDP62878.1"/>
    </source>
</evidence>
<accession>A0A1H0UA52</accession>
<evidence type="ECO:0000259" key="4">
    <source>
        <dbReference type="PROSITE" id="PS50956"/>
    </source>
</evidence>
<dbReference type="PANTHER" id="PTHR30154">
    <property type="entry name" value="LEUCINE-RESPONSIVE REGULATORY PROTEIN"/>
    <property type="match status" value="1"/>
</dbReference>
<evidence type="ECO:0000313" key="6">
    <source>
        <dbReference type="Proteomes" id="UP000199073"/>
    </source>
</evidence>
<keyword evidence="1" id="KW-0805">Transcription regulation</keyword>
<dbReference type="SUPFAM" id="SSF46785">
    <property type="entry name" value="Winged helix' DNA-binding domain"/>
    <property type="match status" value="1"/>
</dbReference>
<dbReference type="EMBL" id="FNJI01000030">
    <property type="protein sequence ID" value="SDP62878.1"/>
    <property type="molecule type" value="Genomic_DNA"/>
</dbReference>
<dbReference type="InterPro" id="IPR019888">
    <property type="entry name" value="Tscrpt_reg_AsnC-like"/>
</dbReference>
<dbReference type="Pfam" id="PF13412">
    <property type="entry name" value="HTH_24"/>
    <property type="match status" value="1"/>
</dbReference>
<keyword evidence="2" id="KW-0238">DNA-binding</keyword>
<dbReference type="RefSeq" id="WP_176761285.1">
    <property type="nucleotide sequence ID" value="NZ_FNJI01000030.1"/>
</dbReference>
<dbReference type="PROSITE" id="PS50956">
    <property type="entry name" value="HTH_ASNC_2"/>
    <property type="match status" value="1"/>
</dbReference>
<dbReference type="GO" id="GO:0043200">
    <property type="term" value="P:response to amino acid"/>
    <property type="evidence" value="ECO:0007669"/>
    <property type="project" value="TreeGrafter"/>
</dbReference>
<dbReference type="SUPFAM" id="SSF54909">
    <property type="entry name" value="Dimeric alpha+beta barrel"/>
    <property type="match status" value="1"/>
</dbReference>
<keyword evidence="6" id="KW-1185">Reference proteome</keyword>
<dbReference type="PANTHER" id="PTHR30154:SF53">
    <property type="entry name" value="HTH-TYPE TRANSCRIPTIONAL REGULATOR LRPC"/>
    <property type="match status" value="1"/>
</dbReference>
<dbReference type="GO" id="GO:0005829">
    <property type="term" value="C:cytosol"/>
    <property type="evidence" value="ECO:0007669"/>
    <property type="project" value="TreeGrafter"/>
</dbReference>
<dbReference type="InterPro" id="IPR000485">
    <property type="entry name" value="AsnC-type_HTH_dom"/>
</dbReference>
<dbReference type="SMART" id="SM00344">
    <property type="entry name" value="HTH_ASNC"/>
    <property type="match status" value="1"/>
</dbReference>
<gene>
    <name evidence="5" type="ORF">SAMN05660330_03445</name>
</gene>
<dbReference type="Gene3D" id="1.10.10.10">
    <property type="entry name" value="Winged helix-like DNA-binding domain superfamily/Winged helix DNA-binding domain"/>
    <property type="match status" value="1"/>
</dbReference>
<evidence type="ECO:0000256" key="1">
    <source>
        <dbReference type="ARBA" id="ARBA00023015"/>
    </source>
</evidence>
<dbReference type="Gene3D" id="3.30.70.920">
    <property type="match status" value="1"/>
</dbReference>
<dbReference type="Pfam" id="PF01037">
    <property type="entry name" value="AsnC_trans_reg"/>
    <property type="match status" value="1"/>
</dbReference>
<protein>
    <submittedName>
        <fullName evidence="5">Transcriptional regulator, AsnC family</fullName>
    </submittedName>
</protein>
<name>A0A1H0UA52_9BACT</name>
<proteinExistence type="predicted"/>
<organism evidence="5 6">
    <name type="scientific">Desulforhopalus singaporensis</name>
    <dbReference type="NCBI Taxonomy" id="91360"/>
    <lineage>
        <taxon>Bacteria</taxon>
        <taxon>Pseudomonadati</taxon>
        <taxon>Thermodesulfobacteriota</taxon>
        <taxon>Desulfobulbia</taxon>
        <taxon>Desulfobulbales</taxon>
        <taxon>Desulfocapsaceae</taxon>
        <taxon>Desulforhopalus</taxon>
    </lineage>
</organism>
<evidence type="ECO:0000256" key="3">
    <source>
        <dbReference type="ARBA" id="ARBA00023163"/>
    </source>
</evidence>
<dbReference type="AlphaFoldDB" id="A0A1H0UA52"/>
<dbReference type="InterPro" id="IPR036388">
    <property type="entry name" value="WH-like_DNA-bd_sf"/>
</dbReference>